<comment type="caution">
    <text evidence="1">The sequence shown here is derived from an EMBL/GenBank/DDBJ whole genome shotgun (WGS) entry which is preliminary data.</text>
</comment>
<name>A0ACB7PEX4_9PEZI</name>
<evidence type="ECO:0000313" key="1">
    <source>
        <dbReference type="EMBL" id="KAH6635918.1"/>
    </source>
</evidence>
<sequence>MTPQPQPSPTVTITVQPPHSVNKDSAITPTVEARLQFNSKSYLQNQVGSIYATAVVRDMDETAIAASDYSGKVETEYQSNKTVKDETNVTYAFPDLCIHKVGTFRIIIAIHFIDGEGSVVLCEDESLAFMVY</sequence>
<proteinExistence type="predicted"/>
<dbReference type="Proteomes" id="UP000724584">
    <property type="component" value="Unassembled WGS sequence"/>
</dbReference>
<reference evidence="1 2" key="1">
    <citation type="journal article" date="2021" name="Nat. Commun.">
        <title>Genetic determinants of endophytism in the Arabidopsis root mycobiome.</title>
        <authorList>
            <person name="Mesny F."/>
            <person name="Miyauchi S."/>
            <person name="Thiergart T."/>
            <person name="Pickel B."/>
            <person name="Atanasova L."/>
            <person name="Karlsson M."/>
            <person name="Huettel B."/>
            <person name="Barry K.W."/>
            <person name="Haridas S."/>
            <person name="Chen C."/>
            <person name="Bauer D."/>
            <person name="Andreopoulos W."/>
            <person name="Pangilinan J."/>
            <person name="LaButti K."/>
            <person name="Riley R."/>
            <person name="Lipzen A."/>
            <person name="Clum A."/>
            <person name="Drula E."/>
            <person name="Henrissat B."/>
            <person name="Kohler A."/>
            <person name="Grigoriev I.V."/>
            <person name="Martin F.M."/>
            <person name="Hacquard S."/>
        </authorList>
    </citation>
    <scope>NUCLEOTIDE SEQUENCE [LARGE SCALE GENOMIC DNA]</scope>
    <source>
        <strain evidence="1 2">MPI-SDFR-AT-0079</strain>
    </source>
</reference>
<evidence type="ECO:0000313" key="2">
    <source>
        <dbReference type="Proteomes" id="UP000724584"/>
    </source>
</evidence>
<protein>
    <submittedName>
        <fullName evidence="1">Uncharacterized protein</fullName>
    </submittedName>
</protein>
<accession>A0ACB7PEX4</accession>
<gene>
    <name evidence="1" type="ORF">F5144DRAFT_591232</name>
</gene>
<dbReference type="EMBL" id="JAGIZQ010000003">
    <property type="protein sequence ID" value="KAH6635918.1"/>
    <property type="molecule type" value="Genomic_DNA"/>
</dbReference>
<keyword evidence="2" id="KW-1185">Reference proteome</keyword>
<organism evidence="1 2">
    <name type="scientific">Chaetomium tenue</name>
    <dbReference type="NCBI Taxonomy" id="1854479"/>
    <lineage>
        <taxon>Eukaryota</taxon>
        <taxon>Fungi</taxon>
        <taxon>Dikarya</taxon>
        <taxon>Ascomycota</taxon>
        <taxon>Pezizomycotina</taxon>
        <taxon>Sordariomycetes</taxon>
        <taxon>Sordariomycetidae</taxon>
        <taxon>Sordariales</taxon>
        <taxon>Chaetomiaceae</taxon>
        <taxon>Chaetomium</taxon>
    </lineage>
</organism>